<evidence type="ECO:0000256" key="2">
    <source>
        <dbReference type="SAM" id="Phobius"/>
    </source>
</evidence>
<dbReference type="PANTHER" id="PTHR31778">
    <property type="entry name" value="BUD SITE SELECTION PROTEIN RAX2"/>
    <property type="match status" value="1"/>
</dbReference>
<gene>
    <name evidence="7" type="ORF">LAFE_0H09604G</name>
</gene>
<evidence type="ECO:0000259" key="6">
    <source>
        <dbReference type="Pfam" id="PF20843"/>
    </source>
</evidence>
<dbReference type="Proteomes" id="UP000190831">
    <property type="component" value="Chromosome H"/>
</dbReference>
<feature type="transmembrane region" description="Helical" evidence="2">
    <location>
        <begin position="1167"/>
        <end position="1194"/>
    </location>
</feature>
<evidence type="ECO:0000259" key="4">
    <source>
        <dbReference type="Pfam" id="PF12768"/>
    </source>
</evidence>
<dbReference type="GO" id="GO:0005621">
    <property type="term" value="C:cellular bud scar"/>
    <property type="evidence" value="ECO:0007669"/>
    <property type="project" value="TreeGrafter"/>
</dbReference>
<keyword evidence="8" id="KW-1185">Reference proteome</keyword>
<proteinExistence type="predicted"/>
<keyword evidence="2" id="KW-1133">Transmembrane helix</keyword>
<dbReference type="Pfam" id="PF20843">
    <property type="entry name" value="Rax2_3"/>
    <property type="match status" value="1"/>
</dbReference>
<dbReference type="GO" id="GO:1902929">
    <property type="term" value="C:plasma membrane of growing cell tip"/>
    <property type="evidence" value="ECO:0007669"/>
    <property type="project" value="TreeGrafter"/>
</dbReference>
<reference evidence="7 8" key="1">
    <citation type="submission" date="2016-03" db="EMBL/GenBank/DDBJ databases">
        <authorList>
            <person name="Devillers H."/>
        </authorList>
    </citation>
    <scope>NUCLEOTIDE SEQUENCE [LARGE SCALE GENOMIC DNA]</scope>
    <source>
        <strain evidence="7">CBS 6772</strain>
    </source>
</reference>
<feature type="domain" description="Rax2-like C-terminal" evidence="4">
    <location>
        <begin position="875"/>
        <end position="1120"/>
    </location>
</feature>
<feature type="signal peptide" evidence="3">
    <location>
        <begin position="1"/>
        <end position="20"/>
    </location>
</feature>
<evidence type="ECO:0000259" key="5">
    <source>
        <dbReference type="Pfam" id="PF20842"/>
    </source>
</evidence>
<dbReference type="InterPro" id="IPR048266">
    <property type="entry name" value="Rax2-like_second"/>
</dbReference>
<sequence length="1225" mass="133452">MHPILHVLLCVLGIFKLCRGSQLARIEQVLGIEDINVPRIDLSSSDNDEMAYLGNFESLNFYRYTGQQNFTQNITKASSHLIYYSNGTYIYVDSPVDSDNSTNAQIDHIVPFGDDSFILSGQGTILGYQLDHQVLLNISNLECRHIFNGSLSSIKAILVDNDVAYFGGSFNYTVSNKTGHSAILWNSTGDFASLLPFGGFGSSSIVNSIVKLNDDNILFAGKFNTLDDEQLLKASNNTDSQNTTLAEYSQIVSLKHGEWSSQGSLDSNNMICPLSSDQDGWTLSGSTSGSFSLSLAHTVIPNKIRIYNSLSADDQISLFRVITSPADGIMNLTYLDPSTGELETCDAWCPLLSSKEIQEAAANTTTNDTWSYFGNNTILSWSADYQEFAFVNEIPVEGLTFMALNSYGSNVGLNSIQLYEGQFAIYANNSLNEANCDEIQTFSYSELSANAEWKGSSDYVYATYDDTNGLPYVNFYPNITYPGDYTINLYTPGCQDDGTCNERSIVNVTVWDQNNNSALSSVLIYQNNDYDKYDSIFSGSLYYAPMISIKYHSGIYGSSTSENVIVASKVEVLIEAIDGAAHNSTMDNSLNGLFQYQLSNFTSALMSNLSIVGNTSIDSLSLDHFPSNAELFASSYGNFLLIGGSGGEIIQITIGENLVMDANKTNLISGNIQGIQTYSDGLLLMSSVSSNETSVFNFNGTLNTWGNFSTQIEKFSNITIADNELLIFQIEYIFNTSSNEYVSNSSAFSIFISSAGSNSYGDTLFFGAVGQNEYTNLDGGVFFNASKSISTQHLPHNSNMILYDAIYINDSATAYAYYDADSSHNEHGVLIQSLDTTTQMPIRWHSPISSMIYMKNESLLAVGTQNATEAPQLVLRNLSNQASVADLSWSNNVSINSMIFFEKNHSVLVGGDFVVENVSCSGLCLFDYSRAEWKPFYNNKVSGTVTDMKIFNGTDLLISGSLKVENKSSVALAGIQLKDGNSSIIYAGNNLVETFIIASNSTDDIFALNNDGVIHISNGTAETLTTSDFQSESRFNAIQLLSVAEDNKNANDALQKRADPALSLLVAGEMQHKKYGNLSAILYDDGDWVPFFSTTRKFNDLGLIGGQIFSNRDDSSLFSSQVTLSANSTLNSTSSSPQAGSSSTTTAPATISSGNGSRKEKRVHRGFVVLIGLALAVGTVALLGTIGVLLSYFIGNSGKYQPLTPRIDESEMIETVPPEKLMKFI</sequence>
<feature type="chain" id="PRO_5009237416" evidence="3">
    <location>
        <begin position="21"/>
        <end position="1225"/>
    </location>
</feature>
<dbReference type="Pfam" id="PF12768">
    <property type="entry name" value="Rax2"/>
    <property type="match status" value="1"/>
</dbReference>
<evidence type="ECO:0000256" key="1">
    <source>
        <dbReference type="SAM" id="MobiDB-lite"/>
    </source>
</evidence>
<dbReference type="GO" id="GO:0005935">
    <property type="term" value="C:cellular bud neck"/>
    <property type="evidence" value="ECO:0007669"/>
    <property type="project" value="TreeGrafter"/>
</dbReference>
<keyword evidence="2" id="KW-0472">Membrane</keyword>
<dbReference type="OrthoDB" id="2503993at2759"/>
<feature type="domain" description="Rax2-like second" evidence="5">
    <location>
        <begin position="248"/>
        <end position="413"/>
    </location>
</feature>
<accession>A0A1G4MK44</accession>
<name>A0A1G4MK44_LACFM</name>
<dbReference type="AlphaFoldDB" id="A0A1G4MK44"/>
<organism evidence="7 8">
    <name type="scientific">Lachancea fermentati</name>
    <name type="common">Zygosaccharomyces fermentati</name>
    <dbReference type="NCBI Taxonomy" id="4955"/>
    <lineage>
        <taxon>Eukaryota</taxon>
        <taxon>Fungi</taxon>
        <taxon>Dikarya</taxon>
        <taxon>Ascomycota</taxon>
        <taxon>Saccharomycotina</taxon>
        <taxon>Saccharomycetes</taxon>
        <taxon>Saccharomycetales</taxon>
        <taxon>Saccharomycetaceae</taxon>
        <taxon>Lachancea</taxon>
    </lineage>
</organism>
<dbReference type="EMBL" id="LT598491">
    <property type="protein sequence ID" value="SCW04260.1"/>
    <property type="molecule type" value="Genomic_DNA"/>
</dbReference>
<dbReference type="GO" id="GO:0000282">
    <property type="term" value="P:cellular bud site selection"/>
    <property type="evidence" value="ECO:0007669"/>
    <property type="project" value="TreeGrafter"/>
</dbReference>
<dbReference type="Pfam" id="PF20842">
    <property type="entry name" value="Rax2_2"/>
    <property type="match status" value="1"/>
</dbReference>
<evidence type="ECO:0000256" key="3">
    <source>
        <dbReference type="SAM" id="SignalP"/>
    </source>
</evidence>
<dbReference type="InterPro" id="IPR048265">
    <property type="entry name" value="Rax2-like_third"/>
</dbReference>
<evidence type="ECO:0000313" key="7">
    <source>
        <dbReference type="EMBL" id="SCW04260.1"/>
    </source>
</evidence>
<dbReference type="InterPro" id="IPR024982">
    <property type="entry name" value="Rax2-like_C"/>
</dbReference>
<keyword evidence="3" id="KW-0732">Signal</keyword>
<dbReference type="OMA" id="NMYTPGC"/>
<keyword evidence="2" id="KW-0812">Transmembrane</keyword>
<feature type="domain" description="Rax2-like third" evidence="6">
    <location>
        <begin position="425"/>
        <end position="573"/>
    </location>
</feature>
<protein>
    <submittedName>
        <fullName evidence="7">LAFE_0H09604g1_1</fullName>
    </submittedName>
</protein>
<dbReference type="STRING" id="4955.A0A1G4MK44"/>
<feature type="compositionally biased region" description="Low complexity" evidence="1">
    <location>
        <begin position="1129"/>
        <end position="1154"/>
    </location>
</feature>
<dbReference type="PANTHER" id="PTHR31778:SF2">
    <property type="entry name" value="BUD SITE SELECTION PROTEIN RAX2"/>
    <property type="match status" value="1"/>
</dbReference>
<feature type="region of interest" description="Disordered" evidence="1">
    <location>
        <begin position="1129"/>
        <end position="1158"/>
    </location>
</feature>
<evidence type="ECO:0000313" key="8">
    <source>
        <dbReference type="Proteomes" id="UP000190831"/>
    </source>
</evidence>